<gene>
    <name evidence="1" type="ORF">MHPYR_720001</name>
</gene>
<sequence>MSHTAEELRALIGRCEQFRDAKAPAGYRDGLALCVVDSVQSTGVTYSSVESIVARYRAYRREQGGDPNTDGVPELLTTFDELSGPDGWAQRIGNRNRTSTHAGAPLKAAAIRDAALALTAEGIDITAGLREAAEDAGRLAVVEAAWRAVPGQRSGITWHYVQMLAGIPGAKPDRMICRFVADALGMPRRAVTTGFALRILTAAATEMGMSPTDLDHGVWQWQRRRR</sequence>
<dbReference type="EMBL" id="FLQS01000070">
    <property type="protein sequence ID" value="SBS79296.1"/>
    <property type="molecule type" value="Genomic_DNA"/>
</dbReference>
<protein>
    <recommendedName>
        <fullName evidence="2">Heme peroxidase superfamily protein</fullName>
    </recommendedName>
</protein>
<dbReference type="AlphaFoldDB" id="A0A1Y5PKP6"/>
<accession>A0A1Y5PKP6</accession>
<evidence type="ECO:0000313" key="1">
    <source>
        <dbReference type="EMBL" id="SBS79296.1"/>
    </source>
</evidence>
<evidence type="ECO:0008006" key="2">
    <source>
        <dbReference type="Google" id="ProtNLM"/>
    </source>
</evidence>
<proteinExistence type="predicted"/>
<name>A0A1Y5PKP6_9MYCO</name>
<organism evidence="1">
    <name type="scientific">uncultured Mycobacterium sp</name>
    <dbReference type="NCBI Taxonomy" id="171292"/>
    <lineage>
        <taxon>Bacteria</taxon>
        <taxon>Bacillati</taxon>
        <taxon>Actinomycetota</taxon>
        <taxon>Actinomycetes</taxon>
        <taxon>Mycobacteriales</taxon>
        <taxon>Mycobacteriaceae</taxon>
        <taxon>Mycobacterium</taxon>
        <taxon>environmental samples</taxon>
    </lineage>
</organism>
<reference evidence="1" key="1">
    <citation type="submission" date="2016-03" db="EMBL/GenBank/DDBJ databases">
        <authorList>
            <person name="Ploux O."/>
        </authorList>
    </citation>
    <scope>NUCLEOTIDE SEQUENCE</scope>
    <source>
        <strain evidence="1">UC10</strain>
    </source>
</reference>